<sequence>MPPPGVIAEYRTDNRPRIITEAYDDASRYVYQWSANICLFLPPSPDVSEVLLRLALPSPLRRLFDYRAPAGVDASELIPGVRLRVPFGRREIVGILVQIVSETDVPRDKLKPAIALLDTTPQCRPA</sequence>
<dbReference type="EMBL" id="UAUF01000008">
    <property type="protein sequence ID" value="SPZ02909.1"/>
    <property type="molecule type" value="Genomic_DNA"/>
</dbReference>
<evidence type="ECO:0000259" key="1">
    <source>
        <dbReference type="Pfam" id="PF17764"/>
    </source>
</evidence>
<keyword evidence="2" id="KW-0378">Hydrolase</keyword>
<evidence type="ECO:0000313" key="3">
    <source>
        <dbReference type="Proteomes" id="UP000250443"/>
    </source>
</evidence>
<proteinExistence type="predicted"/>
<reference evidence="2 3" key="1">
    <citation type="submission" date="2018-06" db="EMBL/GenBank/DDBJ databases">
        <authorList>
            <consortium name="Pathogen Informatics"/>
            <person name="Doyle S."/>
        </authorList>
    </citation>
    <scope>NUCLEOTIDE SEQUENCE [LARGE SCALE GENOMIC DNA]</scope>
    <source>
        <strain evidence="2 3">NCTC11842</strain>
    </source>
</reference>
<dbReference type="Proteomes" id="UP000250443">
    <property type="component" value="Unassembled WGS sequence"/>
</dbReference>
<organism evidence="2 3">
    <name type="scientific">Pseudomonas luteola</name>
    <dbReference type="NCBI Taxonomy" id="47886"/>
    <lineage>
        <taxon>Bacteria</taxon>
        <taxon>Pseudomonadati</taxon>
        <taxon>Pseudomonadota</taxon>
        <taxon>Gammaproteobacteria</taxon>
        <taxon>Pseudomonadales</taxon>
        <taxon>Pseudomonadaceae</taxon>
        <taxon>Pseudomonas</taxon>
    </lineage>
</organism>
<dbReference type="EC" id="3.6.4.-" evidence="2"/>
<dbReference type="AlphaFoldDB" id="A0A2X2E4B1"/>
<dbReference type="InterPro" id="IPR041222">
    <property type="entry name" value="PriA_3primeBD"/>
</dbReference>
<dbReference type="Pfam" id="PF17764">
    <property type="entry name" value="PriA_3primeBD"/>
    <property type="match status" value="1"/>
</dbReference>
<dbReference type="Gene3D" id="3.40.1440.60">
    <property type="entry name" value="PriA, 3(prime) DNA-binding domain"/>
    <property type="match status" value="1"/>
</dbReference>
<evidence type="ECO:0000313" key="2">
    <source>
        <dbReference type="EMBL" id="SPZ02909.1"/>
    </source>
</evidence>
<accession>A0A2X2E4B1</accession>
<dbReference type="InterPro" id="IPR042115">
    <property type="entry name" value="PriA_3primeBD_sf"/>
</dbReference>
<protein>
    <submittedName>
        <fullName evidence="2">Primosome assembly protein PriA</fullName>
        <ecNumber evidence="2">3.6.4.-</ecNumber>
    </submittedName>
</protein>
<name>A0A2X2E4B1_PSELU</name>
<feature type="domain" description="Primosomal protein N' 3' DNA-binding" evidence="1">
    <location>
        <begin position="54"/>
        <end position="123"/>
    </location>
</feature>
<dbReference type="GO" id="GO:0003677">
    <property type="term" value="F:DNA binding"/>
    <property type="evidence" value="ECO:0007669"/>
    <property type="project" value="InterPro"/>
</dbReference>
<gene>
    <name evidence="2" type="primary">priA_1</name>
    <name evidence="2" type="ORF">NCTC11842_00900</name>
</gene>
<dbReference type="GO" id="GO:0016787">
    <property type="term" value="F:hydrolase activity"/>
    <property type="evidence" value="ECO:0007669"/>
    <property type="project" value="UniProtKB-KW"/>
</dbReference>